<organism evidence="2 3">
    <name type="scientific">Haliangium ochraceum (strain DSM 14365 / JCM 11303 / SMP-2)</name>
    <dbReference type="NCBI Taxonomy" id="502025"/>
    <lineage>
        <taxon>Bacteria</taxon>
        <taxon>Pseudomonadati</taxon>
        <taxon>Myxococcota</taxon>
        <taxon>Polyangia</taxon>
        <taxon>Haliangiales</taxon>
        <taxon>Kofleriaceae</taxon>
        <taxon>Haliangium</taxon>
    </lineage>
</organism>
<evidence type="ECO:0000313" key="3">
    <source>
        <dbReference type="Proteomes" id="UP000001880"/>
    </source>
</evidence>
<reference evidence="2 3" key="1">
    <citation type="journal article" date="2010" name="Stand. Genomic Sci.">
        <title>Complete genome sequence of Haliangium ochraceum type strain (SMP-2).</title>
        <authorList>
            <consortium name="US DOE Joint Genome Institute (JGI-PGF)"/>
            <person name="Ivanova N."/>
            <person name="Daum C."/>
            <person name="Lang E."/>
            <person name="Abt B."/>
            <person name="Kopitz M."/>
            <person name="Saunders E."/>
            <person name="Lapidus A."/>
            <person name="Lucas S."/>
            <person name="Glavina Del Rio T."/>
            <person name="Nolan M."/>
            <person name="Tice H."/>
            <person name="Copeland A."/>
            <person name="Cheng J.F."/>
            <person name="Chen F."/>
            <person name="Bruce D."/>
            <person name="Goodwin L."/>
            <person name="Pitluck S."/>
            <person name="Mavromatis K."/>
            <person name="Pati A."/>
            <person name="Mikhailova N."/>
            <person name="Chen A."/>
            <person name="Palaniappan K."/>
            <person name="Land M."/>
            <person name="Hauser L."/>
            <person name="Chang Y.J."/>
            <person name="Jeffries C.D."/>
            <person name="Detter J.C."/>
            <person name="Brettin T."/>
            <person name="Rohde M."/>
            <person name="Goker M."/>
            <person name="Bristow J."/>
            <person name="Markowitz V."/>
            <person name="Eisen J.A."/>
            <person name="Hugenholtz P."/>
            <person name="Kyrpides N.C."/>
            <person name="Klenk H.P."/>
        </authorList>
    </citation>
    <scope>NUCLEOTIDE SEQUENCE [LARGE SCALE GENOMIC DNA]</scope>
    <source>
        <strain evidence="3">DSM 14365 / CIP 107738 / JCM 11303 / AJ 13395 / SMP-2</strain>
    </source>
</reference>
<dbReference type="STRING" id="502025.Hoch_3176"/>
<dbReference type="Proteomes" id="UP000001880">
    <property type="component" value="Chromosome"/>
</dbReference>
<evidence type="ECO:0000259" key="1">
    <source>
        <dbReference type="Pfam" id="PF01882"/>
    </source>
</evidence>
<dbReference type="InterPro" id="IPR002881">
    <property type="entry name" value="DUF58"/>
</dbReference>
<dbReference type="AlphaFoldDB" id="D0LSH9"/>
<dbReference type="EMBL" id="CP001804">
    <property type="protein sequence ID" value="ACY15678.1"/>
    <property type="molecule type" value="Genomic_DNA"/>
</dbReference>
<dbReference type="PANTHER" id="PTHR33608">
    <property type="entry name" value="BLL2464 PROTEIN"/>
    <property type="match status" value="1"/>
</dbReference>
<dbReference type="InterPro" id="IPR036465">
    <property type="entry name" value="vWFA_dom_sf"/>
</dbReference>
<dbReference type="PANTHER" id="PTHR33608:SF7">
    <property type="entry name" value="DUF58 DOMAIN-CONTAINING PROTEIN"/>
    <property type="match status" value="1"/>
</dbReference>
<dbReference type="KEGG" id="hoh:Hoch_3176"/>
<keyword evidence="3" id="KW-1185">Reference proteome</keyword>
<feature type="domain" description="DUF58" evidence="1">
    <location>
        <begin position="45"/>
        <end position="255"/>
    </location>
</feature>
<dbReference type="Pfam" id="PF01882">
    <property type="entry name" value="DUF58"/>
    <property type="match status" value="1"/>
</dbReference>
<protein>
    <recommendedName>
        <fullName evidence="1">DUF58 domain-containing protein</fullName>
    </recommendedName>
</protein>
<dbReference type="eggNOG" id="COG1721">
    <property type="taxonomic scope" value="Bacteria"/>
</dbReference>
<accession>D0LSH9</accession>
<dbReference type="Gene3D" id="3.40.50.410">
    <property type="entry name" value="von Willebrand factor, type A domain"/>
    <property type="match status" value="1"/>
</dbReference>
<dbReference type="HOGENOM" id="CLU_054927_3_1_7"/>
<proteinExistence type="predicted"/>
<name>D0LSH9_HALO1</name>
<dbReference type="RefSeq" id="WP_012828278.1">
    <property type="nucleotide sequence ID" value="NC_013440.1"/>
</dbReference>
<dbReference type="OrthoDB" id="9776116at2"/>
<dbReference type="SUPFAM" id="SSF53300">
    <property type="entry name" value="vWA-like"/>
    <property type="match status" value="1"/>
</dbReference>
<sequence length="306" mass="33864">MSFLDPSALTQVSGMLLRARLIVEGALTGAHRARLRGSSVEFAEHKEYAPGDEIRHIDWKAYAKVDRYYVKQFEQESQLTAYLVLDTSASMDYAGEGLSKLRYAAYLSAALAYLLVQQRDRVGLLPFGQLDSGGYVPPRAQPAHLRTLLGSLEELCERGGAGDASAAAALDRVAEIAGRRRALIAVCSDLFAAEGDGLAVLRRLQARGHDVVVFHVLDPDELSFPFRGLTRFESLEDERVLLAEPESLRRAYLRRLEAFLARVERGCADSGVGYHRVPTSQPVERTLLEFLETRARLRGGGRTWSS</sequence>
<gene>
    <name evidence="2" type="ordered locus">Hoch_3176</name>
</gene>
<evidence type="ECO:0000313" key="2">
    <source>
        <dbReference type="EMBL" id="ACY15678.1"/>
    </source>
</evidence>